<dbReference type="EMBL" id="BGPR01005665">
    <property type="protein sequence ID" value="GBN12286.1"/>
    <property type="molecule type" value="Genomic_DNA"/>
</dbReference>
<reference evidence="1 2" key="1">
    <citation type="journal article" date="2019" name="Sci. Rep.">
        <title>Orb-weaving spider Araneus ventricosus genome elucidates the spidroin gene catalogue.</title>
        <authorList>
            <person name="Kono N."/>
            <person name="Nakamura H."/>
            <person name="Ohtoshi R."/>
            <person name="Moran D.A.P."/>
            <person name="Shinohara A."/>
            <person name="Yoshida Y."/>
            <person name="Fujiwara M."/>
            <person name="Mori M."/>
            <person name="Tomita M."/>
            <person name="Arakawa K."/>
        </authorList>
    </citation>
    <scope>NUCLEOTIDE SEQUENCE [LARGE SCALE GENOMIC DNA]</scope>
</reference>
<evidence type="ECO:0000313" key="2">
    <source>
        <dbReference type="Proteomes" id="UP000499080"/>
    </source>
</evidence>
<name>A0A4Y2LFB1_ARAVE</name>
<gene>
    <name evidence="1" type="ORF">AVEN_199457_1</name>
</gene>
<proteinExistence type="predicted"/>
<dbReference type="AlphaFoldDB" id="A0A4Y2LFB1"/>
<organism evidence="1 2">
    <name type="scientific">Araneus ventricosus</name>
    <name type="common">Orbweaver spider</name>
    <name type="synonym">Epeira ventricosa</name>
    <dbReference type="NCBI Taxonomy" id="182803"/>
    <lineage>
        <taxon>Eukaryota</taxon>
        <taxon>Metazoa</taxon>
        <taxon>Ecdysozoa</taxon>
        <taxon>Arthropoda</taxon>
        <taxon>Chelicerata</taxon>
        <taxon>Arachnida</taxon>
        <taxon>Araneae</taxon>
        <taxon>Araneomorphae</taxon>
        <taxon>Entelegynae</taxon>
        <taxon>Araneoidea</taxon>
        <taxon>Araneidae</taxon>
        <taxon>Araneus</taxon>
    </lineage>
</organism>
<accession>A0A4Y2LFB1</accession>
<evidence type="ECO:0000313" key="1">
    <source>
        <dbReference type="EMBL" id="GBN12286.1"/>
    </source>
</evidence>
<sequence length="115" mass="12460">MGLVKISSLKKLASVYLLLETGSALQSKAFLGAKTFLDLPVIITPHKTLNLCRGFVSDDEILFSSDEEILKGLSSRSVVNVRRILTKKGTVTIPTKHVILTFSTTVLSSSIKLGI</sequence>
<dbReference type="OrthoDB" id="6434843at2759"/>
<protein>
    <submittedName>
        <fullName evidence="1">Uncharacterized protein</fullName>
    </submittedName>
</protein>
<dbReference type="Proteomes" id="UP000499080">
    <property type="component" value="Unassembled WGS sequence"/>
</dbReference>
<comment type="caution">
    <text evidence="1">The sequence shown here is derived from an EMBL/GenBank/DDBJ whole genome shotgun (WGS) entry which is preliminary data.</text>
</comment>
<keyword evidence="2" id="KW-1185">Reference proteome</keyword>